<evidence type="ECO:0000256" key="1">
    <source>
        <dbReference type="SAM" id="MobiDB-lite"/>
    </source>
</evidence>
<evidence type="ECO:0000313" key="2">
    <source>
        <dbReference type="EMBL" id="PGH05236.1"/>
    </source>
</evidence>
<dbReference type="EMBL" id="PDNB01000127">
    <property type="protein sequence ID" value="PGH05236.1"/>
    <property type="molecule type" value="Genomic_DNA"/>
</dbReference>
<dbReference type="STRING" id="1447875.A0A2B7X843"/>
<feature type="compositionally biased region" description="Basic residues" evidence="1">
    <location>
        <begin position="53"/>
        <end position="75"/>
    </location>
</feature>
<proteinExistence type="predicted"/>
<dbReference type="Proteomes" id="UP000223968">
    <property type="component" value="Unassembled WGS sequence"/>
</dbReference>
<evidence type="ECO:0000313" key="3">
    <source>
        <dbReference type="Proteomes" id="UP000223968"/>
    </source>
</evidence>
<feature type="region of interest" description="Disordered" evidence="1">
    <location>
        <begin position="1"/>
        <end position="166"/>
    </location>
</feature>
<feature type="compositionally biased region" description="Basic residues" evidence="1">
    <location>
        <begin position="33"/>
        <end position="44"/>
    </location>
</feature>
<name>A0A2B7X843_9EURO</name>
<feature type="compositionally biased region" description="Basic and acidic residues" evidence="1">
    <location>
        <begin position="119"/>
        <end position="131"/>
    </location>
</feature>
<feature type="compositionally biased region" description="Basic and acidic residues" evidence="1">
    <location>
        <begin position="76"/>
        <end position="105"/>
    </location>
</feature>
<sequence>MPVRPSPVQGIPTIQKSRRRLGNLFSNLSKLINKNKGKSKKKKDPKKDDSKKKESKKKESKKKESKKKGSKKKDSKNKDSKKTPKKGDPKTKDPKKDPQKQDPKKKDPKKKDPKKKDPKKKDPKKENDPPRDSCPVNNGGKKGKKGKRDKGGNGGNGSKGSNSNCVSCGSVKIWKPDEVKALEALLNNKQRNKREVPLNISEQSVGLEKRGSKKVNFCGAFSGGIKLRRLYDSRSGLVTKLKNRGLDKNRILTAMNPEQCDDFAIKVQDLSADSKSPKSTKNNDLALETEHVIEAQVISRFFDEEMYKEGEDNFCDPYNAGKAVDFCTHFVGFWHHTPRGFVQGVKDTPSEEIAKQLPGTDEFVEEFLLFPAAANKAKANAWGNTGAILIEKKMPDLIKADDFKDDIERSKMLEAIVKFKSVMWSYQYQTTKEFKDILEKQATRLGKKLGELDDKLDRAQFTGQTSTGKGQRTYAQDYTRLGLEEKWNIWLRKVNGQAISNTNRYFKNVVPVFTRRLEELEAESKKAGLSQTQKDNYKIVIGYVKKLIQEYKKMRQTKWENVFAKNRAPMPPTPGYDLDSLHLVG</sequence>
<organism evidence="2 3">
    <name type="scientific">Helicocarpus griseus UAMH5409</name>
    <dbReference type="NCBI Taxonomy" id="1447875"/>
    <lineage>
        <taxon>Eukaryota</taxon>
        <taxon>Fungi</taxon>
        <taxon>Dikarya</taxon>
        <taxon>Ascomycota</taxon>
        <taxon>Pezizomycotina</taxon>
        <taxon>Eurotiomycetes</taxon>
        <taxon>Eurotiomycetidae</taxon>
        <taxon>Onygenales</taxon>
        <taxon>Ajellomycetaceae</taxon>
        <taxon>Helicocarpus</taxon>
    </lineage>
</organism>
<reference evidence="2 3" key="1">
    <citation type="submission" date="2017-10" db="EMBL/GenBank/DDBJ databases">
        <title>Comparative genomics in systemic dimorphic fungi from Ajellomycetaceae.</title>
        <authorList>
            <person name="Munoz J.F."/>
            <person name="Mcewen J.G."/>
            <person name="Clay O.K."/>
            <person name="Cuomo C.A."/>
        </authorList>
    </citation>
    <scope>NUCLEOTIDE SEQUENCE [LARGE SCALE GENOMIC DNA]</scope>
    <source>
        <strain evidence="2 3">UAMH5409</strain>
    </source>
</reference>
<dbReference type="AlphaFoldDB" id="A0A2B7X843"/>
<keyword evidence="3" id="KW-1185">Reference proteome</keyword>
<comment type="caution">
    <text evidence="2">The sequence shown here is derived from an EMBL/GenBank/DDBJ whole genome shotgun (WGS) entry which is preliminary data.</text>
</comment>
<feature type="compositionally biased region" description="Basic residues" evidence="1">
    <location>
        <begin position="106"/>
        <end position="118"/>
    </location>
</feature>
<accession>A0A2B7X843</accession>
<dbReference type="OrthoDB" id="4174371at2759"/>
<protein>
    <submittedName>
        <fullName evidence="2">Uncharacterized protein</fullName>
    </submittedName>
</protein>
<gene>
    <name evidence="2" type="ORF">AJ79_06847</name>
</gene>